<proteinExistence type="predicted"/>
<protein>
    <submittedName>
        <fullName evidence="1">Uncharacterized protein</fullName>
    </submittedName>
</protein>
<evidence type="ECO:0000313" key="1">
    <source>
        <dbReference type="EMBL" id="GFY83079.1"/>
    </source>
</evidence>
<reference evidence="1 2" key="1">
    <citation type="submission" date="2019-07" db="EMBL/GenBank/DDBJ databases">
        <title>De Novo Assembly of kiwifruit Actinidia rufa.</title>
        <authorList>
            <person name="Sugita-Konishi S."/>
            <person name="Sato K."/>
            <person name="Mori E."/>
            <person name="Abe Y."/>
            <person name="Kisaki G."/>
            <person name="Hamano K."/>
            <person name="Suezawa K."/>
            <person name="Otani M."/>
            <person name="Fukuda T."/>
            <person name="Manabe T."/>
            <person name="Gomi K."/>
            <person name="Tabuchi M."/>
            <person name="Akimitsu K."/>
            <person name="Kataoka I."/>
        </authorList>
    </citation>
    <scope>NUCLEOTIDE SEQUENCE [LARGE SCALE GENOMIC DNA]</scope>
    <source>
        <strain evidence="2">cv. Fuchu</strain>
    </source>
</reference>
<sequence>MTLNLSHNAVCPKHSLKESLFSSNILGKWYTDKNTFNLKLANCQYCTKEKTEKVSDDIIDLLPSDPFDMDLISKITEIKAWLKDIEKDLELESLGFITDPDWLDDIKKDLELNSLGFITDPVKVEWVDDQLSPGMNLVCNGAVKFHLKIQELSSGSDKGDTNFIVVLRHIGST</sequence>
<name>A0A7J0EAW6_9ERIC</name>
<comment type="caution">
    <text evidence="1">The sequence shown here is derived from an EMBL/GenBank/DDBJ whole genome shotgun (WGS) entry which is preliminary data.</text>
</comment>
<evidence type="ECO:0000313" key="2">
    <source>
        <dbReference type="Proteomes" id="UP000585474"/>
    </source>
</evidence>
<dbReference type="Proteomes" id="UP000585474">
    <property type="component" value="Unassembled WGS sequence"/>
</dbReference>
<accession>A0A7J0EAW6</accession>
<keyword evidence="2" id="KW-1185">Reference proteome</keyword>
<organism evidence="1 2">
    <name type="scientific">Actinidia rufa</name>
    <dbReference type="NCBI Taxonomy" id="165716"/>
    <lineage>
        <taxon>Eukaryota</taxon>
        <taxon>Viridiplantae</taxon>
        <taxon>Streptophyta</taxon>
        <taxon>Embryophyta</taxon>
        <taxon>Tracheophyta</taxon>
        <taxon>Spermatophyta</taxon>
        <taxon>Magnoliopsida</taxon>
        <taxon>eudicotyledons</taxon>
        <taxon>Gunneridae</taxon>
        <taxon>Pentapetalae</taxon>
        <taxon>asterids</taxon>
        <taxon>Ericales</taxon>
        <taxon>Actinidiaceae</taxon>
        <taxon>Actinidia</taxon>
    </lineage>
</organism>
<dbReference type="EMBL" id="BJWL01000002">
    <property type="protein sequence ID" value="GFY83079.1"/>
    <property type="molecule type" value="Genomic_DNA"/>
</dbReference>
<gene>
    <name evidence="1" type="ORF">Acr_02g0013190</name>
</gene>
<dbReference type="AlphaFoldDB" id="A0A7J0EAW6"/>